<protein>
    <submittedName>
        <fullName evidence="2">Capsid protein</fullName>
    </submittedName>
</protein>
<evidence type="ECO:0000313" key="2">
    <source>
        <dbReference type="EMBL" id="QXN75592.1"/>
    </source>
</evidence>
<evidence type="ECO:0000256" key="1">
    <source>
        <dbReference type="SAM" id="MobiDB-lite"/>
    </source>
</evidence>
<feature type="region of interest" description="Disordered" evidence="1">
    <location>
        <begin position="1"/>
        <end position="41"/>
    </location>
</feature>
<dbReference type="EMBL" id="MW678939">
    <property type="protein sequence ID" value="QXN75592.1"/>
    <property type="molecule type" value="Genomic_DNA"/>
</dbReference>
<proteinExistence type="predicted"/>
<organism evidence="2">
    <name type="scientific">Genomoviridae sp</name>
    <dbReference type="NCBI Taxonomy" id="2202565"/>
    <lineage>
        <taxon>Viruses</taxon>
        <taxon>Monodnaviria</taxon>
        <taxon>Shotokuvirae</taxon>
        <taxon>Cressdnaviricota</taxon>
        <taxon>Repensiviricetes</taxon>
        <taxon>Geplafuvirales</taxon>
        <taxon>Genomoviridae</taxon>
    </lineage>
</organism>
<sequence>MAYRRTKRRYPARRRPTRKSSYRSKSRRSYTGRRRVSRAPSRKRILNMTSTKKKDNMLCWTNTSPSQIVLGSTYGVGPAILTGGNTYIFPWVANYRPATDYTGGFARPVQESVRTSTVCYMRGVKEQIQIQTNTGMPWTWRRICFTLKGTALRNFATTNMWMNITNGNGPTRLMNNWATTTGGQAIVDLVFDGRTGADWDSVYAAKTDKQRISVHYDKTVTMNPGNESGYVRNFKLWHPMNKNMQYDDDESGDGESTAGYSTLNKMGMGDYYIVDIIASGTAGDSDDMLRFNPQATLYWHEK</sequence>
<name>A0A8F5MLA1_9VIRU</name>
<accession>A0A8F5MLA1</accession>
<reference evidence="2" key="1">
    <citation type="submission" date="2021-02" db="EMBL/GenBank/DDBJ databases">
        <title>Agricultural practices are the primary influencer of seasonal variation in a dryland aerobiome.</title>
        <authorList>
            <person name="Finn D.R."/>
            <person name="Maldonado J."/>
            <person name="Schmidlin K."/>
            <person name="Kraberger S."/>
            <person name="Fontenele R.S."/>
            <person name="Herckes P."/>
            <person name="Fraser M."/>
            <person name="Garcia-Pichel F."/>
            <person name="Varsani A."/>
        </authorList>
    </citation>
    <scope>NUCLEOTIDE SEQUENCE</scope>
    <source>
        <strain evidence="2">D5_1061</strain>
    </source>
</reference>